<feature type="signal peptide" evidence="2">
    <location>
        <begin position="1"/>
        <end position="19"/>
    </location>
</feature>
<protein>
    <submittedName>
        <fullName evidence="3">Uncharacterized protein</fullName>
    </submittedName>
</protein>
<dbReference type="EMBL" id="JAVRQU010000014">
    <property type="protein sequence ID" value="KAK5695259.1"/>
    <property type="molecule type" value="Genomic_DNA"/>
</dbReference>
<keyword evidence="2" id="KW-0732">Signal</keyword>
<dbReference type="Proteomes" id="UP001310594">
    <property type="component" value="Unassembled WGS sequence"/>
</dbReference>
<evidence type="ECO:0000256" key="1">
    <source>
        <dbReference type="SAM" id="MobiDB-lite"/>
    </source>
</evidence>
<gene>
    <name evidence="3" type="ORF">LTR97_008765</name>
</gene>
<comment type="caution">
    <text evidence="3">The sequence shown here is derived from an EMBL/GenBank/DDBJ whole genome shotgun (WGS) entry which is preliminary data.</text>
</comment>
<proteinExistence type="predicted"/>
<reference evidence="3" key="1">
    <citation type="submission" date="2023-08" db="EMBL/GenBank/DDBJ databases">
        <title>Black Yeasts Isolated from many extreme environments.</title>
        <authorList>
            <person name="Coleine C."/>
            <person name="Stajich J.E."/>
            <person name="Selbmann L."/>
        </authorList>
    </citation>
    <scope>NUCLEOTIDE SEQUENCE</scope>
    <source>
        <strain evidence="3">CCFEE 5810</strain>
    </source>
</reference>
<name>A0AAN7W6Y1_9PEZI</name>
<accession>A0AAN7W6Y1</accession>
<dbReference type="AlphaFoldDB" id="A0AAN7W6Y1"/>
<evidence type="ECO:0000313" key="3">
    <source>
        <dbReference type="EMBL" id="KAK5695259.1"/>
    </source>
</evidence>
<feature type="region of interest" description="Disordered" evidence="1">
    <location>
        <begin position="46"/>
        <end position="73"/>
    </location>
</feature>
<organism evidence="3 4">
    <name type="scientific">Elasticomyces elasticus</name>
    <dbReference type="NCBI Taxonomy" id="574655"/>
    <lineage>
        <taxon>Eukaryota</taxon>
        <taxon>Fungi</taxon>
        <taxon>Dikarya</taxon>
        <taxon>Ascomycota</taxon>
        <taxon>Pezizomycotina</taxon>
        <taxon>Dothideomycetes</taxon>
        <taxon>Dothideomycetidae</taxon>
        <taxon>Mycosphaerellales</taxon>
        <taxon>Teratosphaeriaceae</taxon>
        <taxon>Elasticomyces</taxon>
    </lineage>
</organism>
<sequence>MQFTTILGSLLVATTAVSAQNNTAATSGPQFNLACYPTLPGGGYTYNSSHPFPTPSNQRNGTPISTTQAPASTSLPIQSSNGTYLASTNLTVTSSSTQRSSVTGTSVITGASGASATASSGQAGASATSTAPLQQANAGAGLEIGAEGFLAMGVAALIFAAAL</sequence>
<evidence type="ECO:0000256" key="2">
    <source>
        <dbReference type="SAM" id="SignalP"/>
    </source>
</evidence>
<evidence type="ECO:0000313" key="4">
    <source>
        <dbReference type="Proteomes" id="UP001310594"/>
    </source>
</evidence>
<feature type="chain" id="PRO_5043025537" evidence="2">
    <location>
        <begin position="20"/>
        <end position="163"/>
    </location>
</feature>